<gene>
    <name evidence="2" type="ORF">GCM10009550_01790</name>
</gene>
<evidence type="ECO:0000313" key="3">
    <source>
        <dbReference type="Proteomes" id="UP001500665"/>
    </source>
</evidence>
<feature type="region of interest" description="Disordered" evidence="1">
    <location>
        <begin position="53"/>
        <end position="87"/>
    </location>
</feature>
<dbReference type="EMBL" id="BAAAHH010000001">
    <property type="protein sequence ID" value="GAA0936196.1"/>
    <property type="molecule type" value="Genomic_DNA"/>
</dbReference>
<feature type="compositionally biased region" description="Basic and acidic residues" evidence="1">
    <location>
        <begin position="64"/>
        <end position="74"/>
    </location>
</feature>
<protein>
    <submittedName>
        <fullName evidence="2">Uncharacterized protein</fullName>
    </submittedName>
</protein>
<dbReference type="RefSeq" id="WP_344235585.1">
    <property type="nucleotide sequence ID" value="NZ_BAAAHH010000001.1"/>
</dbReference>
<comment type="caution">
    <text evidence="2">The sequence shown here is derived from an EMBL/GenBank/DDBJ whole genome shotgun (WGS) entry which is preliminary data.</text>
</comment>
<keyword evidence="3" id="KW-1185">Reference proteome</keyword>
<evidence type="ECO:0000256" key="1">
    <source>
        <dbReference type="SAM" id="MobiDB-lite"/>
    </source>
</evidence>
<evidence type="ECO:0000313" key="2">
    <source>
        <dbReference type="EMBL" id="GAA0936196.1"/>
    </source>
</evidence>
<accession>A0ABN1Q1S8</accession>
<sequence length="87" mass="9457">MSTHVCKCPEGGHPTFGACMRSKNLRIAYAASSRGMDASREKRHQQELDAYADARRQGVQPDGTRLDQVRRAMDTSDATGVAYGTPG</sequence>
<proteinExistence type="predicted"/>
<organism evidence="2 3">
    <name type="scientific">Actinocorallia libanotica</name>
    <dbReference type="NCBI Taxonomy" id="46162"/>
    <lineage>
        <taxon>Bacteria</taxon>
        <taxon>Bacillati</taxon>
        <taxon>Actinomycetota</taxon>
        <taxon>Actinomycetes</taxon>
        <taxon>Streptosporangiales</taxon>
        <taxon>Thermomonosporaceae</taxon>
        <taxon>Actinocorallia</taxon>
    </lineage>
</organism>
<reference evidence="2 3" key="1">
    <citation type="journal article" date="2019" name="Int. J. Syst. Evol. Microbiol.">
        <title>The Global Catalogue of Microorganisms (GCM) 10K type strain sequencing project: providing services to taxonomists for standard genome sequencing and annotation.</title>
        <authorList>
            <consortium name="The Broad Institute Genomics Platform"/>
            <consortium name="The Broad Institute Genome Sequencing Center for Infectious Disease"/>
            <person name="Wu L."/>
            <person name="Ma J."/>
        </authorList>
    </citation>
    <scope>NUCLEOTIDE SEQUENCE [LARGE SCALE GENOMIC DNA]</scope>
    <source>
        <strain evidence="2 3">JCM 10696</strain>
    </source>
</reference>
<name>A0ABN1Q1S8_9ACTN</name>
<dbReference type="Proteomes" id="UP001500665">
    <property type="component" value="Unassembled WGS sequence"/>
</dbReference>